<feature type="transmembrane region" description="Helical" evidence="1">
    <location>
        <begin position="6"/>
        <end position="25"/>
    </location>
</feature>
<dbReference type="EMBL" id="JBAJEX010000007">
    <property type="protein sequence ID" value="MEO1767471.1"/>
    <property type="molecule type" value="Genomic_DNA"/>
</dbReference>
<evidence type="ECO:0000256" key="1">
    <source>
        <dbReference type="SAM" id="Phobius"/>
    </source>
</evidence>
<keyword evidence="1" id="KW-0472">Membrane</keyword>
<proteinExistence type="predicted"/>
<keyword evidence="1" id="KW-1133">Transmembrane helix</keyword>
<evidence type="ECO:0008006" key="4">
    <source>
        <dbReference type="Google" id="ProtNLM"/>
    </source>
</evidence>
<name>A0ABV0EFZ5_9BURK</name>
<sequence>MFLLRLYLILAGLALGGALLMGLVSRDPRWFRFAWQLLKFSLVLLVVVLGLIALSRVILR</sequence>
<reference evidence="2 3" key="1">
    <citation type="submission" date="2024-02" db="EMBL/GenBank/DDBJ databases">
        <title>New thermophilic sulfur-oxidizing bacteria from a hot springs of the Uzon caldera (Kamchatka, Russia).</title>
        <authorList>
            <person name="Dukat A.M."/>
            <person name="Elcheninov A.G."/>
            <person name="Frolov E.N."/>
        </authorList>
    </citation>
    <scope>NUCLEOTIDE SEQUENCE [LARGE SCALE GENOMIC DNA]</scope>
    <source>
        <strain evidence="2 3">AK1</strain>
    </source>
</reference>
<accession>A0ABV0EFZ5</accession>
<evidence type="ECO:0000313" key="2">
    <source>
        <dbReference type="EMBL" id="MEO1767471.1"/>
    </source>
</evidence>
<comment type="caution">
    <text evidence="2">The sequence shown here is derived from an EMBL/GenBank/DDBJ whole genome shotgun (WGS) entry which is preliminary data.</text>
</comment>
<feature type="transmembrane region" description="Helical" evidence="1">
    <location>
        <begin position="37"/>
        <end position="59"/>
    </location>
</feature>
<organism evidence="2 3">
    <name type="scientific">Thiobacter aerophilum</name>
    <dbReference type="NCBI Taxonomy" id="3121275"/>
    <lineage>
        <taxon>Bacteria</taxon>
        <taxon>Pseudomonadati</taxon>
        <taxon>Pseudomonadota</taxon>
        <taxon>Betaproteobacteria</taxon>
        <taxon>Burkholderiales</taxon>
        <taxon>Thiobacteraceae</taxon>
        <taxon>Thiobacter</taxon>
    </lineage>
</organism>
<protein>
    <recommendedName>
        <fullName evidence="4">DUF2909 domain-containing protein</fullName>
    </recommendedName>
</protein>
<keyword evidence="1" id="KW-0812">Transmembrane</keyword>
<dbReference type="Proteomes" id="UP001482231">
    <property type="component" value="Unassembled WGS sequence"/>
</dbReference>
<evidence type="ECO:0000313" key="3">
    <source>
        <dbReference type="Proteomes" id="UP001482231"/>
    </source>
</evidence>
<gene>
    <name evidence="2" type="ORF">V6E02_09635</name>
</gene>
<dbReference type="RefSeq" id="WP_347308580.1">
    <property type="nucleotide sequence ID" value="NZ_JBAJEX010000007.1"/>
</dbReference>
<keyword evidence="3" id="KW-1185">Reference proteome</keyword>